<feature type="transmembrane region" description="Helical" evidence="8">
    <location>
        <begin position="399"/>
        <end position="421"/>
    </location>
</feature>
<evidence type="ECO:0000256" key="6">
    <source>
        <dbReference type="ARBA" id="ARBA00023251"/>
    </source>
</evidence>
<proteinExistence type="predicted"/>
<comment type="caution">
    <text evidence="10">The sequence shown here is derived from an EMBL/GenBank/DDBJ whole genome shotgun (WGS) entry which is preliminary data.</text>
</comment>
<reference evidence="10 11" key="1">
    <citation type="submission" date="2024-09" db="EMBL/GenBank/DDBJ databases">
        <authorList>
            <person name="Sun Q."/>
            <person name="Mori K."/>
        </authorList>
    </citation>
    <scope>NUCLEOTIDE SEQUENCE [LARGE SCALE GENOMIC DNA]</scope>
    <source>
        <strain evidence="10 11">JCM 10918</strain>
    </source>
</reference>
<dbReference type="PANTHER" id="PTHR42718:SF9">
    <property type="entry name" value="MAJOR FACILITATOR SUPERFAMILY MULTIDRUG TRANSPORTER MFSC"/>
    <property type="match status" value="1"/>
</dbReference>
<feature type="transmembrane region" description="Helical" evidence="8">
    <location>
        <begin position="335"/>
        <end position="357"/>
    </location>
</feature>
<feature type="region of interest" description="Disordered" evidence="7">
    <location>
        <begin position="428"/>
        <end position="455"/>
    </location>
</feature>
<dbReference type="RefSeq" id="WP_385858742.1">
    <property type="nucleotide sequence ID" value="NZ_JBHMAR010000009.1"/>
</dbReference>
<evidence type="ECO:0000313" key="11">
    <source>
        <dbReference type="Proteomes" id="UP001589703"/>
    </source>
</evidence>
<feature type="region of interest" description="Disordered" evidence="7">
    <location>
        <begin position="1"/>
        <end position="29"/>
    </location>
</feature>
<evidence type="ECO:0000256" key="1">
    <source>
        <dbReference type="ARBA" id="ARBA00004651"/>
    </source>
</evidence>
<evidence type="ECO:0000256" key="8">
    <source>
        <dbReference type="SAM" id="Phobius"/>
    </source>
</evidence>
<keyword evidence="4 8" id="KW-1133">Transmembrane helix</keyword>
<feature type="transmembrane region" description="Helical" evidence="8">
    <location>
        <begin position="109"/>
        <end position="128"/>
    </location>
</feature>
<feature type="compositionally biased region" description="Gly residues" evidence="7">
    <location>
        <begin position="14"/>
        <end position="23"/>
    </location>
</feature>
<feature type="transmembrane region" description="Helical" evidence="8">
    <location>
        <begin position="278"/>
        <end position="297"/>
    </location>
</feature>
<evidence type="ECO:0000256" key="4">
    <source>
        <dbReference type="ARBA" id="ARBA00022989"/>
    </source>
</evidence>
<comment type="subcellular location">
    <subcellularLocation>
        <location evidence="1">Cell membrane</location>
        <topology evidence="1">Multi-pass membrane protein</topology>
    </subcellularLocation>
</comment>
<dbReference type="EMBL" id="JBHMAR010000009">
    <property type="protein sequence ID" value="MFB9735671.1"/>
    <property type="molecule type" value="Genomic_DNA"/>
</dbReference>
<gene>
    <name evidence="10" type="ORF">ACFFRO_11075</name>
</gene>
<evidence type="ECO:0000256" key="2">
    <source>
        <dbReference type="ARBA" id="ARBA00022448"/>
    </source>
</evidence>
<dbReference type="InterPro" id="IPR011701">
    <property type="entry name" value="MFS"/>
</dbReference>
<feature type="transmembrane region" description="Helical" evidence="8">
    <location>
        <begin position="191"/>
        <end position="213"/>
    </location>
</feature>
<feature type="transmembrane region" description="Helical" evidence="8">
    <location>
        <begin position="309"/>
        <end position="329"/>
    </location>
</feature>
<feature type="domain" description="Major facilitator superfamily (MFS) profile" evidence="9">
    <location>
        <begin position="39"/>
        <end position="424"/>
    </location>
</feature>
<dbReference type="InterPro" id="IPR020846">
    <property type="entry name" value="MFS_dom"/>
</dbReference>
<dbReference type="Proteomes" id="UP001589703">
    <property type="component" value="Unassembled WGS sequence"/>
</dbReference>
<protein>
    <submittedName>
        <fullName evidence="10">MFS transporter</fullName>
    </submittedName>
</protein>
<keyword evidence="2" id="KW-0813">Transport</keyword>
<feature type="transmembrane region" description="Helical" evidence="8">
    <location>
        <begin position="244"/>
        <end position="266"/>
    </location>
</feature>
<dbReference type="SUPFAM" id="SSF103473">
    <property type="entry name" value="MFS general substrate transporter"/>
    <property type="match status" value="1"/>
</dbReference>
<dbReference type="PANTHER" id="PTHR42718">
    <property type="entry name" value="MAJOR FACILITATOR SUPERFAMILY MULTIDRUG TRANSPORTER MFSC"/>
    <property type="match status" value="1"/>
</dbReference>
<keyword evidence="3 8" id="KW-0812">Transmembrane</keyword>
<feature type="compositionally biased region" description="Low complexity" evidence="7">
    <location>
        <begin position="428"/>
        <end position="442"/>
    </location>
</feature>
<dbReference type="Pfam" id="PF07690">
    <property type="entry name" value="MFS_1"/>
    <property type="match status" value="1"/>
</dbReference>
<feature type="transmembrane region" description="Helical" evidence="8">
    <location>
        <begin position="134"/>
        <end position="151"/>
    </location>
</feature>
<feature type="transmembrane region" description="Helical" evidence="8">
    <location>
        <begin position="163"/>
        <end position="185"/>
    </location>
</feature>
<evidence type="ECO:0000256" key="7">
    <source>
        <dbReference type="SAM" id="MobiDB-lite"/>
    </source>
</evidence>
<feature type="transmembrane region" description="Helical" evidence="8">
    <location>
        <begin position="39"/>
        <end position="59"/>
    </location>
</feature>
<name>A0ABV5VCY3_9ACTN</name>
<dbReference type="Gene3D" id="1.20.1720.10">
    <property type="entry name" value="Multidrug resistance protein D"/>
    <property type="match status" value="1"/>
</dbReference>
<sequence length="455" mass="46027">MSDALPADRPGTTGVPGGTGGAPAAGTAGAARPTGRRGLAVCLASLVFVPQLALAAYVPALPAVGESFGVGTDGTSGSLVAYMAAYAVCMLLTGNLADRYGARRVQLAGLLLFSGASLLCLLAPVYGAFFAGRVLQALGAGTGTVVSRLWVQRTLPEHRRLPMLTMLSTVIAVTPAASPPVAGLVVEHVSWRALFAFMTVLGVAVAAGVLRLLPADGPVATGGVPGGLVGYARAYRTVLTHRDFVVFAAAIALAWCAYFTFTTYSSDLIQREFGASPTVYGLLYTLVILGYVGGSTTAKRLGRSRSLEFLARTASAVAAAAALVMPVTVRMWPGSALSLVVPMAVCMLGVGAMFPTCQAGMMRYDGEHAGAASGLFFFLQMASGAVYTALLALPGTVGAQLLAAAVAVPAVALLAVCFLALRPRPAPGAPGRAPGTGSGPAAVRGRSVGSPAGER</sequence>
<evidence type="ECO:0000256" key="5">
    <source>
        <dbReference type="ARBA" id="ARBA00023136"/>
    </source>
</evidence>
<feature type="transmembrane region" description="Helical" evidence="8">
    <location>
        <begin position="369"/>
        <end position="393"/>
    </location>
</feature>
<keyword evidence="11" id="KW-1185">Reference proteome</keyword>
<evidence type="ECO:0000259" key="9">
    <source>
        <dbReference type="PROSITE" id="PS50850"/>
    </source>
</evidence>
<keyword evidence="6" id="KW-0046">Antibiotic resistance</keyword>
<keyword evidence="5 8" id="KW-0472">Membrane</keyword>
<evidence type="ECO:0000313" key="10">
    <source>
        <dbReference type="EMBL" id="MFB9735671.1"/>
    </source>
</evidence>
<dbReference type="PROSITE" id="PS50850">
    <property type="entry name" value="MFS"/>
    <property type="match status" value="1"/>
</dbReference>
<evidence type="ECO:0000256" key="3">
    <source>
        <dbReference type="ARBA" id="ARBA00022692"/>
    </source>
</evidence>
<organism evidence="10 11">
    <name type="scientific">Streptomyces thermocoprophilus</name>
    <dbReference type="NCBI Taxonomy" id="78356"/>
    <lineage>
        <taxon>Bacteria</taxon>
        <taxon>Bacillati</taxon>
        <taxon>Actinomycetota</taxon>
        <taxon>Actinomycetes</taxon>
        <taxon>Kitasatosporales</taxon>
        <taxon>Streptomycetaceae</taxon>
        <taxon>Streptomyces</taxon>
    </lineage>
</organism>
<feature type="transmembrane region" description="Helical" evidence="8">
    <location>
        <begin position="79"/>
        <end position="97"/>
    </location>
</feature>
<dbReference type="InterPro" id="IPR036259">
    <property type="entry name" value="MFS_trans_sf"/>
</dbReference>
<accession>A0ABV5VCY3</accession>